<name>A0A377NFG0_9GAMM</name>
<dbReference type="GO" id="GO:0033717">
    <property type="term" value="F:gluconate 2-dehydrogenase (acceptor) activity"/>
    <property type="evidence" value="ECO:0007669"/>
    <property type="project" value="UniProtKB-EC"/>
</dbReference>
<dbReference type="InterPro" id="IPR036188">
    <property type="entry name" value="FAD/NAD-bd_sf"/>
</dbReference>
<sequence>MEDEKLGAKEQIMAKKLPKTDVVVIGLGWAGSIIASELTDEGLNVVAIERGPWRDTARDFNVATVTDELRYNSRQELMVQTAQNAITIRNNPSQTALPMREWGFVPPG</sequence>
<dbReference type="SUPFAM" id="SSF51905">
    <property type="entry name" value="FAD/NAD(P)-binding domain"/>
    <property type="match status" value="1"/>
</dbReference>
<organism evidence="1 2">
    <name type="scientific">Ewingella americana</name>
    <dbReference type="NCBI Taxonomy" id="41202"/>
    <lineage>
        <taxon>Bacteria</taxon>
        <taxon>Pseudomonadati</taxon>
        <taxon>Pseudomonadota</taxon>
        <taxon>Gammaproteobacteria</taxon>
        <taxon>Enterobacterales</taxon>
        <taxon>Yersiniaceae</taxon>
        <taxon>Ewingella</taxon>
    </lineage>
</organism>
<reference evidence="1 2" key="1">
    <citation type="submission" date="2018-06" db="EMBL/GenBank/DDBJ databases">
        <authorList>
            <consortium name="Pathogen Informatics"/>
            <person name="Doyle S."/>
        </authorList>
    </citation>
    <scope>NUCLEOTIDE SEQUENCE [LARGE SCALE GENOMIC DNA]</scope>
    <source>
        <strain evidence="1 2">NCTC12157</strain>
    </source>
</reference>
<dbReference type="EC" id="1.1.99.3" evidence="1"/>
<keyword evidence="1" id="KW-0560">Oxidoreductase</keyword>
<evidence type="ECO:0000313" key="1">
    <source>
        <dbReference type="EMBL" id="STQ44827.1"/>
    </source>
</evidence>
<proteinExistence type="predicted"/>
<dbReference type="Gene3D" id="3.50.50.60">
    <property type="entry name" value="FAD/NAD(P)-binding domain"/>
    <property type="match status" value="1"/>
</dbReference>
<dbReference type="Proteomes" id="UP000254304">
    <property type="component" value="Unassembled WGS sequence"/>
</dbReference>
<accession>A0A377NFG0</accession>
<dbReference type="EMBL" id="UGGO01000001">
    <property type="protein sequence ID" value="STQ44827.1"/>
    <property type="molecule type" value="Genomic_DNA"/>
</dbReference>
<protein>
    <submittedName>
        <fullName evidence="1">Gluconate 2-dehydrogenase flavoprotein</fullName>
        <ecNumber evidence="1">1.1.99.3</ecNumber>
    </submittedName>
</protein>
<dbReference type="AlphaFoldDB" id="A0A377NFG0"/>
<evidence type="ECO:0000313" key="2">
    <source>
        <dbReference type="Proteomes" id="UP000254304"/>
    </source>
</evidence>
<gene>
    <name evidence="1" type="ORF">NCTC12157_02550</name>
</gene>